<dbReference type="RefSeq" id="WP_153821602.1">
    <property type="nucleotide sequence ID" value="NZ_WJIE01000006.1"/>
</dbReference>
<organism evidence="1 2">
    <name type="scientific">Polyangium spumosum</name>
    <dbReference type="NCBI Taxonomy" id="889282"/>
    <lineage>
        <taxon>Bacteria</taxon>
        <taxon>Pseudomonadati</taxon>
        <taxon>Myxococcota</taxon>
        <taxon>Polyangia</taxon>
        <taxon>Polyangiales</taxon>
        <taxon>Polyangiaceae</taxon>
        <taxon>Polyangium</taxon>
    </lineage>
</organism>
<dbReference type="AlphaFoldDB" id="A0A6N7PXH3"/>
<protein>
    <submittedName>
        <fullName evidence="1">Uncharacterized protein</fullName>
    </submittedName>
</protein>
<dbReference type="Proteomes" id="UP000440224">
    <property type="component" value="Unassembled WGS sequence"/>
</dbReference>
<evidence type="ECO:0000313" key="1">
    <source>
        <dbReference type="EMBL" id="MRG94794.1"/>
    </source>
</evidence>
<proteinExistence type="predicted"/>
<accession>A0A6N7PXH3</accession>
<reference evidence="1 2" key="1">
    <citation type="submission" date="2019-10" db="EMBL/GenBank/DDBJ databases">
        <title>A soil myxobacterium in the family Polyangiaceae.</title>
        <authorList>
            <person name="Li Y."/>
            <person name="Wang J."/>
        </authorList>
    </citation>
    <scope>NUCLEOTIDE SEQUENCE [LARGE SCALE GENOMIC DNA]</scope>
    <source>
        <strain evidence="1 2">DSM 14734</strain>
    </source>
</reference>
<evidence type="ECO:0000313" key="2">
    <source>
        <dbReference type="Proteomes" id="UP000440224"/>
    </source>
</evidence>
<name>A0A6N7PXH3_9BACT</name>
<keyword evidence="2" id="KW-1185">Reference proteome</keyword>
<gene>
    <name evidence="1" type="ORF">GF068_23145</name>
</gene>
<sequence>MLAFGPKLLALLQSRREVYIKALKIAIRNSQELIPVARPEYDQDALAQIIDGYMAMITEALEGRDPPEIATMYFEAIIPSLVAAGERVDSMVHVTVGMMVLIADDVGRNVDADIRDESMDWLSKFFATWVTRIITVRGGPVSSMRPLR</sequence>
<comment type="caution">
    <text evidence="1">The sequence shown here is derived from an EMBL/GenBank/DDBJ whole genome shotgun (WGS) entry which is preliminary data.</text>
</comment>
<dbReference type="EMBL" id="WJIE01000006">
    <property type="protein sequence ID" value="MRG94794.1"/>
    <property type="molecule type" value="Genomic_DNA"/>
</dbReference>